<feature type="transmembrane region" description="Helical" evidence="1">
    <location>
        <begin position="9"/>
        <end position="29"/>
    </location>
</feature>
<proteinExistence type="predicted"/>
<dbReference type="InterPro" id="IPR037185">
    <property type="entry name" value="EmrE-like"/>
</dbReference>
<dbReference type="SUPFAM" id="SSF103481">
    <property type="entry name" value="Multidrug resistance efflux transporter EmrE"/>
    <property type="match status" value="2"/>
</dbReference>
<dbReference type="Pfam" id="PF00892">
    <property type="entry name" value="EamA"/>
    <property type="match status" value="1"/>
</dbReference>
<dbReference type="PANTHER" id="PTHR22911">
    <property type="entry name" value="ACYL-MALONYL CONDENSING ENZYME-RELATED"/>
    <property type="match status" value="1"/>
</dbReference>
<keyword evidence="4" id="KW-1185">Reference proteome</keyword>
<feature type="transmembrane region" description="Helical" evidence="1">
    <location>
        <begin position="73"/>
        <end position="92"/>
    </location>
</feature>
<feature type="domain" description="EamA" evidence="2">
    <location>
        <begin position="13"/>
        <end position="140"/>
    </location>
</feature>
<keyword evidence="1" id="KW-0812">Transmembrane</keyword>
<comment type="caution">
    <text evidence="3">The sequence shown here is derived from an EMBL/GenBank/DDBJ whole genome shotgun (WGS) entry which is preliminary data.</text>
</comment>
<dbReference type="InterPro" id="IPR000620">
    <property type="entry name" value="EamA_dom"/>
</dbReference>
<keyword evidence="1" id="KW-0472">Membrane</keyword>
<organism evidence="3 4">
    <name type="scientific">Kushneria aurantia</name>
    <dbReference type="NCBI Taxonomy" id="504092"/>
    <lineage>
        <taxon>Bacteria</taxon>
        <taxon>Pseudomonadati</taxon>
        <taxon>Pseudomonadota</taxon>
        <taxon>Gammaproteobacteria</taxon>
        <taxon>Oceanospirillales</taxon>
        <taxon>Halomonadaceae</taxon>
        <taxon>Kushneria</taxon>
    </lineage>
</organism>
<sequence>MRSVRQQQYLASALVVLAGSVWGLYWLPIRAISTQFLPGGWGSLAATLMALVVLSPAALYYRGDLRRLPLRSLLWLLLGGASFMFYSIGLVHGRVATVILLFYLTPVWSTLIARLALRWPVPPLRYAVIVVGLCGLALVLSAEGGLPLPQGVGDWLGLASGVIWALATTGMRLSPMPGAAVSAFVFALGGALAALVLATLMTPWPGLPALAAWPLAAGQLLLAGGLWWGLAMVALLWATARLDPTRVGILLMSEVLVGVLSAAWLANEPFGALAVLGAVLVITAAALELWPVRRSVDG</sequence>
<feature type="transmembrane region" description="Helical" evidence="1">
    <location>
        <begin position="148"/>
        <end position="167"/>
    </location>
</feature>
<gene>
    <name evidence="3" type="ORF">ACFFHW_05440</name>
</gene>
<evidence type="ECO:0000313" key="4">
    <source>
        <dbReference type="Proteomes" id="UP001589814"/>
    </source>
</evidence>
<dbReference type="RefSeq" id="WP_019952664.1">
    <property type="nucleotide sequence ID" value="NZ_JBHLVX010000019.1"/>
</dbReference>
<dbReference type="EMBL" id="JBHLVX010000019">
    <property type="protein sequence ID" value="MFC0267442.1"/>
    <property type="molecule type" value="Genomic_DNA"/>
</dbReference>
<dbReference type="Proteomes" id="UP001589814">
    <property type="component" value="Unassembled WGS sequence"/>
</dbReference>
<feature type="transmembrane region" description="Helical" evidence="1">
    <location>
        <begin position="247"/>
        <end position="266"/>
    </location>
</feature>
<keyword evidence="1" id="KW-1133">Transmembrane helix</keyword>
<feature type="transmembrane region" description="Helical" evidence="1">
    <location>
        <begin position="41"/>
        <end position="61"/>
    </location>
</feature>
<name>A0ABV6G1B5_9GAMM</name>
<evidence type="ECO:0000259" key="2">
    <source>
        <dbReference type="Pfam" id="PF00892"/>
    </source>
</evidence>
<evidence type="ECO:0000256" key="1">
    <source>
        <dbReference type="SAM" id="Phobius"/>
    </source>
</evidence>
<evidence type="ECO:0000313" key="3">
    <source>
        <dbReference type="EMBL" id="MFC0267442.1"/>
    </source>
</evidence>
<accession>A0ABV6G1B5</accession>
<feature type="transmembrane region" description="Helical" evidence="1">
    <location>
        <begin position="272"/>
        <end position="292"/>
    </location>
</feature>
<protein>
    <submittedName>
        <fullName evidence="3">DMT family transporter</fullName>
    </submittedName>
</protein>
<feature type="transmembrane region" description="Helical" evidence="1">
    <location>
        <begin position="220"/>
        <end position="240"/>
    </location>
</feature>
<feature type="transmembrane region" description="Helical" evidence="1">
    <location>
        <begin position="124"/>
        <end position="142"/>
    </location>
</feature>
<feature type="transmembrane region" description="Helical" evidence="1">
    <location>
        <begin position="98"/>
        <end position="117"/>
    </location>
</feature>
<feature type="transmembrane region" description="Helical" evidence="1">
    <location>
        <begin position="179"/>
        <end position="200"/>
    </location>
</feature>
<reference evidence="3 4" key="1">
    <citation type="submission" date="2024-09" db="EMBL/GenBank/DDBJ databases">
        <authorList>
            <person name="Sun Q."/>
            <person name="Mori K."/>
        </authorList>
    </citation>
    <scope>NUCLEOTIDE SEQUENCE [LARGE SCALE GENOMIC DNA]</scope>
    <source>
        <strain evidence="3 4">CCM 7415</strain>
    </source>
</reference>